<dbReference type="InterPro" id="IPR011044">
    <property type="entry name" value="Quino_amine_DH_bsu"/>
</dbReference>
<organism evidence="1 2">
    <name type="scientific">Fuerstiella marisgermanici</name>
    <dbReference type="NCBI Taxonomy" id="1891926"/>
    <lineage>
        <taxon>Bacteria</taxon>
        <taxon>Pseudomonadati</taxon>
        <taxon>Planctomycetota</taxon>
        <taxon>Planctomycetia</taxon>
        <taxon>Planctomycetales</taxon>
        <taxon>Planctomycetaceae</taxon>
        <taxon>Fuerstiella</taxon>
    </lineage>
</organism>
<dbReference type="Proteomes" id="UP000187735">
    <property type="component" value="Chromosome"/>
</dbReference>
<evidence type="ECO:0000313" key="1">
    <source>
        <dbReference type="EMBL" id="APZ95283.1"/>
    </source>
</evidence>
<gene>
    <name evidence="1" type="ORF">Fuma_04939</name>
</gene>
<dbReference type="STRING" id="1891926.Fuma_04939"/>
<sequence length="305" mass="33877">MDWSNAFERRLGNDIMTPRFHVFLCGLLAAIQTVAASEPVKLSTIQDEDINESSGIAASYTHHNAIWVHNDSGDKPQLYLVGTNGETQAVVNLRDADAVDWEDMCSFSVDGKSWLLIGDIGDNGQVRGKKKNAGCCLYLVNEPKVPQANGRPKISWSIAAKIDFDYEDGRWDCEGLAVDVERKEILVLTKGLPGKSGLFVMPLDLQTRHQHRTAQRIASPYIPFVTALDISPSGRTMVVGTMLNGLAVTRKADESWKDAFTRLGTAFNLPPRKQGETICFDRSGRWLFLTSEGKNQPLWRMPVPE</sequence>
<dbReference type="RefSeq" id="WP_145944361.1">
    <property type="nucleotide sequence ID" value="NZ_CP017641.1"/>
</dbReference>
<evidence type="ECO:0000313" key="2">
    <source>
        <dbReference type="Proteomes" id="UP000187735"/>
    </source>
</evidence>
<dbReference type="OrthoDB" id="9801244at2"/>
<reference evidence="1 2" key="1">
    <citation type="journal article" date="2016" name="Front. Microbiol.">
        <title>Fuerstia marisgermanicae gen. nov., sp. nov., an Unusual Member of the Phylum Planctomycetes from the German Wadden Sea.</title>
        <authorList>
            <person name="Kohn T."/>
            <person name="Heuer A."/>
            <person name="Jogler M."/>
            <person name="Vollmers J."/>
            <person name="Boedeker C."/>
            <person name="Bunk B."/>
            <person name="Rast P."/>
            <person name="Borchert D."/>
            <person name="Glockner I."/>
            <person name="Freese H.M."/>
            <person name="Klenk H.P."/>
            <person name="Overmann J."/>
            <person name="Kaster A.K."/>
            <person name="Rohde M."/>
            <person name="Wiegand S."/>
            <person name="Jogler C."/>
        </authorList>
    </citation>
    <scope>NUCLEOTIDE SEQUENCE [LARGE SCALE GENOMIC DNA]</scope>
    <source>
        <strain evidence="1 2">NH11</strain>
    </source>
</reference>
<proteinExistence type="predicted"/>
<dbReference type="KEGG" id="fmr:Fuma_04939"/>
<keyword evidence="2" id="KW-1185">Reference proteome</keyword>
<dbReference type="SUPFAM" id="SSF50969">
    <property type="entry name" value="YVTN repeat-like/Quinoprotein amine dehydrogenase"/>
    <property type="match status" value="1"/>
</dbReference>
<accession>A0A1P8WMI5</accession>
<dbReference type="AlphaFoldDB" id="A0A1P8WMI5"/>
<dbReference type="EMBL" id="CP017641">
    <property type="protein sequence ID" value="APZ95283.1"/>
    <property type="molecule type" value="Genomic_DNA"/>
</dbReference>
<protein>
    <submittedName>
        <fullName evidence="1">Uncharacterized protein</fullName>
    </submittedName>
</protein>
<name>A0A1P8WMI5_9PLAN</name>